<dbReference type="Gene3D" id="2.120.10.10">
    <property type="match status" value="1"/>
</dbReference>
<dbReference type="InterPro" id="IPR011040">
    <property type="entry name" value="Sialidase"/>
</dbReference>
<name>A0A5C5XHN8_9PLAN</name>
<reference evidence="3 4" key="1">
    <citation type="submission" date="2019-02" db="EMBL/GenBank/DDBJ databases">
        <title>Deep-cultivation of Planctomycetes and their phenomic and genomic characterization uncovers novel biology.</title>
        <authorList>
            <person name="Wiegand S."/>
            <person name="Jogler M."/>
            <person name="Boedeker C."/>
            <person name="Pinto D."/>
            <person name="Vollmers J."/>
            <person name="Rivas-Marin E."/>
            <person name="Kohn T."/>
            <person name="Peeters S.H."/>
            <person name="Heuer A."/>
            <person name="Rast P."/>
            <person name="Oberbeckmann S."/>
            <person name="Bunk B."/>
            <person name="Jeske O."/>
            <person name="Meyerdierks A."/>
            <person name="Storesund J.E."/>
            <person name="Kallscheuer N."/>
            <person name="Luecker S."/>
            <person name="Lage O.M."/>
            <person name="Pohl T."/>
            <person name="Merkel B.J."/>
            <person name="Hornburger P."/>
            <person name="Mueller R.-W."/>
            <person name="Bruemmer F."/>
            <person name="Labrenz M."/>
            <person name="Spormann A.M."/>
            <person name="Op Den Camp H."/>
            <person name="Overmann J."/>
            <person name="Amann R."/>
            <person name="Jetten M.S.M."/>
            <person name="Mascher T."/>
            <person name="Medema M.H."/>
            <person name="Devos D.P."/>
            <person name="Kaster A.-K."/>
            <person name="Ovreas L."/>
            <person name="Rohde M."/>
            <person name="Galperin M.Y."/>
            <person name="Jogler C."/>
        </authorList>
    </citation>
    <scope>NUCLEOTIDE SEQUENCE [LARGE SCALE GENOMIC DNA]</scope>
    <source>
        <strain evidence="3 4">Pan54</strain>
    </source>
</reference>
<keyword evidence="1" id="KW-0732">Signal</keyword>
<evidence type="ECO:0000313" key="3">
    <source>
        <dbReference type="EMBL" id="TWT61382.1"/>
    </source>
</evidence>
<keyword evidence="4" id="KW-1185">Reference proteome</keyword>
<feature type="signal peptide" evidence="1">
    <location>
        <begin position="1"/>
        <end position="24"/>
    </location>
</feature>
<protein>
    <recommendedName>
        <fullName evidence="2">Sialidase domain-containing protein</fullName>
    </recommendedName>
</protein>
<evidence type="ECO:0000256" key="1">
    <source>
        <dbReference type="SAM" id="SignalP"/>
    </source>
</evidence>
<dbReference type="AlphaFoldDB" id="A0A5C5XHN8"/>
<dbReference type="PANTHER" id="PTHR43752:SF2">
    <property type="entry name" value="BNR_ASP-BOX REPEAT FAMILY PROTEIN"/>
    <property type="match status" value="1"/>
</dbReference>
<evidence type="ECO:0000313" key="4">
    <source>
        <dbReference type="Proteomes" id="UP000316095"/>
    </source>
</evidence>
<dbReference type="SUPFAM" id="SSF50939">
    <property type="entry name" value="Sialidases"/>
    <property type="match status" value="1"/>
</dbReference>
<feature type="chain" id="PRO_5022869341" description="Sialidase domain-containing protein" evidence="1">
    <location>
        <begin position="25"/>
        <end position="372"/>
    </location>
</feature>
<comment type="caution">
    <text evidence="3">The sequence shown here is derived from an EMBL/GenBank/DDBJ whole genome shotgun (WGS) entry which is preliminary data.</text>
</comment>
<dbReference type="EMBL" id="SJPG01000001">
    <property type="protein sequence ID" value="TWT61382.1"/>
    <property type="molecule type" value="Genomic_DNA"/>
</dbReference>
<dbReference type="RefSeq" id="WP_242631276.1">
    <property type="nucleotide sequence ID" value="NZ_SJPG01000001.1"/>
</dbReference>
<dbReference type="CDD" id="cd15482">
    <property type="entry name" value="Sialidase_non-viral"/>
    <property type="match status" value="1"/>
</dbReference>
<feature type="domain" description="Sialidase" evidence="2">
    <location>
        <begin position="69"/>
        <end position="349"/>
    </location>
</feature>
<dbReference type="PANTHER" id="PTHR43752">
    <property type="entry name" value="BNR/ASP-BOX REPEAT FAMILY PROTEIN"/>
    <property type="match status" value="1"/>
</dbReference>
<sequence precursor="true">MIKFLPCLTLLIHWMMINSFCVNAEEVQIPPVTQPGQRAYLSGELIYPLEGRQTLQCHASTIAETSNGLVAAWFGGEHEKNPDVGIWVSRNDGQGWSTPVEVVDGSEGEEQEYACWNPVLFQPADGPLMLFYKVGLDPRQWWGMLVTSSDAGRTWTKPRRLGTNSALPEENQNLLGPVKNKPILLANGDILCPSSTENEGWKVHFELTKDLGKTWEVIGPIHDASKYNAIQPSILTYPEHRMQVLCRSQEGVIVQSWSEDNGKSWGPVTATELPNPNSGTDAVTLADGRQLLVYNHTQKRGDFPAGRTMLNVAISQDGITWTPMMTLEKDRGEFSYPAMIQTRDGLVHITYTWMRQTVKHVVIDPAKINQHD</sequence>
<dbReference type="InterPro" id="IPR036278">
    <property type="entry name" value="Sialidase_sf"/>
</dbReference>
<proteinExistence type="predicted"/>
<gene>
    <name evidence="3" type="ORF">Pan54_21180</name>
</gene>
<accession>A0A5C5XHN8</accession>
<evidence type="ECO:0000259" key="2">
    <source>
        <dbReference type="Pfam" id="PF13088"/>
    </source>
</evidence>
<dbReference type="Proteomes" id="UP000316095">
    <property type="component" value="Unassembled WGS sequence"/>
</dbReference>
<organism evidence="3 4">
    <name type="scientific">Rubinisphaera italica</name>
    <dbReference type="NCBI Taxonomy" id="2527969"/>
    <lineage>
        <taxon>Bacteria</taxon>
        <taxon>Pseudomonadati</taxon>
        <taxon>Planctomycetota</taxon>
        <taxon>Planctomycetia</taxon>
        <taxon>Planctomycetales</taxon>
        <taxon>Planctomycetaceae</taxon>
        <taxon>Rubinisphaera</taxon>
    </lineage>
</organism>
<dbReference type="Pfam" id="PF13088">
    <property type="entry name" value="BNR_2"/>
    <property type="match status" value="1"/>
</dbReference>